<protein>
    <recommendedName>
        <fullName evidence="3">Phosphodiesterase</fullName>
    </recommendedName>
</protein>
<evidence type="ECO:0008006" key="3">
    <source>
        <dbReference type="Google" id="ProtNLM"/>
    </source>
</evidence>
<comment type="caution">
    <text evidence="1">The sequence shown here is derived from an EMBL/GenBank/DDBJ whole genome shotgun (WGS) entry which is preliminary data.</text>
</comment>
<evidence type="ECO:0000313" key="1">
    <source>
        <dbReference type="EMBL" id="OGK64866.1"/>
    </source>
</evidence>
<dbReference type="GO" id="GO:0016787">
    <property type="term" value="F:hydrolase activity"/>
    <property type="evidence" value="ECO:0007669"/>
    <property type="project" value="UniProtKB-ARBA"/>
</dbReference>
<dbReference type="AlphaFoldDB" id="A0A1F7KAI3"/>
<dbReference type="PANTHER" id="PTHR10151">
    <property type="entry name" value="ECTONUCLEOTIDE PYROPHOSPHATASE/PHOSPHODIESTERASE"/>
    <property type="match status" value="1"/>
</dbReference>
<dbReference type="InterPro" id="IPR017850">
    <property type="entry name" value="Alkaline_phosphatase_core_sf"/>
</dbReference>
<organism evidence="1 2">
    <name type="scientific">Candidatus Roizmanbacteria bacterium RIFOXYA1_FULL_41_12</name>
    <dbReference type="NCBI Taxonomy" id="1802082"/>
    <lineage>
        <taxon>Bacteria</taxon>
        <taxon>Candidatus Roizmaniibacteriota</taxon>
    </lineage>
</organism>
<gene>
    <name evidence="1" type="ORF">A2209_04155</name>
</gene>
<reference evidence="1 2" key="1">
    <citation type="journal article" date="2016" name="Nat. Commun.">
        <title>Thousands of microbial genomes shed light on interconnected biogeochemical processes in an aquifer system.</title>
        <authorList>
            <person name="Anantharaman K."/>
            <person name="Brown C.T."/>
            <person name="Hug L.A."/>
            <person name="Sharon I."/>
            <person name="Castelle C.J."/>
            <person name="Probst A.J."/>
            <person name="Thomas B.C."/>
            <person name="Singh A."/>
            <person name="Wilkins M.J."/>
            <person name="Karaoz U."/>
            <person name="Brodie E.L."/>
            <person name="Williams K.H."/>
            <person name="Hubbard S.S."/>
            <person name="Banfield J.F."/>
        </authorList>
    </citation>
    <scope>NUCLEOTIDE SEQUENCE [LARGE SCALE GENOMIC DNA]</scope>
</reference>
<accession>A0A1F7KAI3</accession>
<dbReference type="EMBL" id="MGBG01000013">
    <property type="protein sequence ID" value="OGK64866.1"/>
    <property type="molecule type" value="Genomic_DNA"/>
</dbReference>
<dbReference type="Proteomes" id="UP000178450">
    <property type="component" value="Unassembled WGS sequence"/>
</dbReference>
<sequence>MKKKLFFFGIDSATWDLIVPWAKAGKLPGFWKLLKQGSTLDLRSTMPPITPVAWPTAMTGVSPAVHGFYDFYRLDASRQITVNLASELSHAFFWDILSRAGKKIAVCNLPITYPFKKVNGIMISGLMTPGIKADFIKPKSLKPEFLKRFPKFHFAPGTKVSKNDPKSYELRFKENLEDARETARVAKWLFAKDDWDLFAVNFMAVDHVQHFFWEFMDQPNSPYHDAILKVYQIVDQYLLEVLTKYSDQYQIMIFSDHGAGKLEKTVFLNHWLREKGYLYFKNTPLVLMKRLLTNLGFNPEKLIGLASKLGLVRKAGRIKMQTRNRFLNKLILSYADLDWHKTRAYSFGMYGGIFLTQKNKKLLTEILTALRQDFKKELTFVDSSENIYQTKVLPKTIPNIQFLLKEGAIVSTNIYAFSGNKLFTDPITNKSGEHRINGILGLYPKTDLKVTKPCLEDITPTILRFFNEPVPDYCLGQAIIDKAESLSIDEIEI</sequence>
<dbReference type="InterPro" id="IPR002591">
    <property type="entry name" value="Phosphodiest/P_Trfase"/>
</dbReference>
<dbReference type="Pfam" id="PF01663">
    <property type="entry name" value="Phosphodiest"/>
    <property type="match status" value="1"/>
</dbReference>
<dbReference type="Gene3D" id="3.40.720.10">
    <property type="entry name" value="Alkaline Phosphatase, subunit A"/>
    <property type="match status" value="1"/>
</dbReference>
<dbReference type="PANTHER" id="PTHR10151:SF120">
    <property type="entry name" value="BIS(5'-ADENOSYL)-TRIPHOSPHATASE"/>
    <property type="match status" value="1"/>
</dbReference>
<name>A0A1F7KAI3_9BACT</name>
<dbReference type="SUPFAM" id="SSF53649">
    <property type="entry name" value="Alkaline phosphatase-like"/>
    <property type="match status" value="1"/>
</dbReference>
<proteinExistence type="predicted"/>
<evidence type="ECO:0000313" key="2">
    <source>
        <dbReference type="Proteomes" id="UP000178450"/>
    </source>
</evidence>